<reference evidence="1 2" key="2">
    <citation type="journal article" date="2009" name="PLoS ONE">
        <title>An integrated genetic and cytogenetic map of the cucumber genome.</title>
        <authorList>
            <person name="Ren Y."/>
            <person name="Zhang Z."/>
            <person name="Liu J."/>
            <person name="Staub J.E."/>
            <person name="Han Y."/>
            <person name="Cheng Z."/>
            <person name="Li X."/>
            <person name="Lu J."/>
            <person name="Miao H."/>
            <person name="Kang H."/>
            <person name="Xie B."/>
            <person name="Gu X."/>
            <person name="Wang X."/>
            <person name="Du Y."/>
            <person name="Jin W."/>
            <person name="Huang S."/>
        </authorList>
    </citation>
    <scope>NUCLEOTIDE SEQUENCE [LARGE SCALE GENOMIC DNA]</scope>
    <source>
        <strain evidence="2">cv. 9930</strain>
    </source>
</reference>
<reference evidence="1 2" key="3">
    <citation type="journal article" date="2010" name="BMC Genomics">
        <title>Transcriptome sequencing and comparative analysis of cucumber flowers with different sex types.</title>
        <authorList>
            <person name="Guo S."/>
            <person name="Zheng Y."/>
            <person name="Joung J.G."/>
            <person name="Liu S."/>
            <person name="Zhang Z."/>
            <person name="Crasta O.R."/>
            <person name="Sobral B.W."/>
            <person name="Xu Y."/>
            <person name="Huang S."/>
            <person name="Fei Z."/>
        </authorList>
    </citation>
    <scope>NUCLEOTIDE SEQUENCE [LARGE SCALE GENOMIC DNA]</scope>
    <source>
        <strain evidence="2">cv. 9930</strain>
    </source>
</reference>
<dbReference type="AlphaFoldDB" id="A0A0A0LZC9"/>
<evidence type="ECO:0000313" key="2">
    <source>
        <dbReference type="Proteomes" id="UP000029981"/>
    </source>
</evidence>
<dbReference type="Gramene" id="KGN65326">
    <property type="protein sequence ID" value="KGN65326"/>
    <property type="gene ID" value="Csa_1G328380"/>
</dbReference>
<reference evidence="1 2" key="1">
    <citation type="journal article" date="2009" name="Nat. Genet.">
        <title>The genome of the cucumber, Cucumis sativus L.</title>
        <authorList>
            <person name="Huang S."/>
            <person name="Li R."/>
            <person name="Zhang Z."/>
            <person name="Li L."/>
            <person name="Gu X."/>
            <person name="Fan W."/>
            <person name="Lucas W.J."/>
            <person name="Wang X."/>
            <person name="Xie B."/>
            <person name="Ni P."/>
            <person name="Ren Y."/>
            <person name="Zhu H."/>
            <person name="Li J."/>
            <person name="Lin K."/>
            <person name="Jin W."/>
            <person name="Fei Z."/>
            <person name="Li G."/>
            <person name="Staub J."/>
            <person name="Kilian A."/>
            <person name="van der Vossen E.A."/>
            <person name="Wu Y."/>
            <person name="Guo J."/>
            <person name="He J."/>
            <person name="Jia Z."/>
            <person name="Ren Y."/>
            <person name="Tian G."/>
            <person name="Lu Y."/>
            <person name="Ruan J."/>
            <person name="Qian W."/>
            <person name="Wang M."/>
            <person name="Huang Q."/>
            <person name="Li B."/>
            <person name="Xuan Z."/>
            <person name="Cao J."/>
            <person name="Asan"/>
            <person name="Wu Z."/>
            <person name="Zhang J."/>
            <person name="Cai Q."/>
            <person name="Bai Y."/>
            <person name="Zhao B."/>
            <person name="Han Y."/>
            <person name="Li Y."/>
            <person name="Li X."/>
            <person name="Wang S."/>
            <person name="Shi Q."/>
            <person name="Liu S."/>
            <person name="Cho W.K."/>
            <person name="Kim J.Y."/>
            <person name="Xu Y."/>
            <person name="Heller-Uszynska K."/>
            <person name="Miao H."/>
            <person name="Cheng Z."/>
            <person name="Zhang S."/>
            <person name="Wu J."/>
            <person name="Yang Y."/>
            <person name="Kang H."/>
            <person name="Li M."/>
            <person name="Liang H."/>
            <person name="Ren X."/>
            <person name="Shi Z."/>
            <person name="Wen M."/>
            <person name="Jian M."/>
            <person name="Yang H."/>
            <person name="Zhang G."/>
            <person name="Yang Z."/>
            <person name="Chen R."/>
            <person name="Liu S."/>
            <person name="Li J."/>
            <person name="Ma L."/>
            <person name="Liu H."/>
            <person name="Zhou Y."/>
            <person name="Zhao J."/>
            <person name="Fang X."/>
            <person name="Li G."/>
            <person name="Fang L."/>
            <person name="Li Y."/>
            <person name="Liu D."/>
            <person name="Zheng H."/>
            <person name="Zhang Y."/>
            <person name="Qin N."/>
            <person name="Li Z."/>
            <person name="Yang G."/>
            <person name="Yang S."/>
            <person name="Bolund L."/>
            <person name="Kristiansen K."/>
            <person name="Zheng H."/>
            <person name="Li S."/>
            <person name="Zhang X."/>
            <person name="Yang H."/>
            <person name="Wang J."/>
            <person name="Sun R."/>
            <person name="Zhang B."/>
            <person name="Jiang S."/>
            <person name="Wang J."/>
            <person name="Du Y."/>
            <person name="Li S."/>
        </authorList>
    </citation>
    <scope>NUCLEOTIDE SEQUENCE [LARGE SCALE GENOMIC DNA]</scope>
    <source>
        <strain evidence="2">cv. 9930</strain>
    </source>
</reference>
<dbReference type="EMBL" id="CM002922">
    <property type="protein sequence ID" value="KGN65326.1"/>
    <property type="molecule type" value="Genomic_DNA"/>
</dbReference>
<reference evidence="1 2" key="4">
    <citation type="journal article" date="2011" name="BMC Genomics">
        <title>RNA-Seq improves annotation of protein-coding genes in the cucumber genome.</title>
        <authorList>
            <person name="Li Z."/>
            <person name="Zhang Z."/>
            <person name="Yan P."/>
            <person name="Huang S."/>
            <person name="Fei Z."/>
            <person name="Lin K."/>
        </authorList>
    </citation>
    <scope>NUCLEOTIDE SEQUENCE [LARGE SCALE GENOMIC DNA]</scope>
    <source>
        <strain evidence="2">cv. 9930</strain>
    </source>
</reference>
<dbReference type="Proteomes" id="UP000029981">
    <property type="component" value="Chromosome 1"/>
</dbReference>
<protein>
    <submittedName>
        <fullName evidence="1">Uncharacterized protein</fullName>
    </submittedName>
</protein>
<keyword evidence="2" id="KW-1185">Reference proteome</keyword>
<gene>
    <name evidence="1" type="ORF">Csa_1G328380</name>
</gene>
<proteinExistence type="predicted"/>
<sequence length="108" mass="12731">MLFIWISSHLKYPSEFGCPRIEFSSPWNTTRNTVKDFNVVRWNPKTLDLSSWMRFFGHVTMEEIVWRAPWVPTSPLNISLRTIAIYSTFRLMGKDCLFSFIGIATYMV</sequence>
<organism evidence="1 2">
    <name type="scientific">Cucumis sativus</name>
    <name type="common">Cucumber</name>
    <dbReference type="NCBI Taxonomy" id="3659"/>
    <lineage>
        <taxon>Eukaryota</taxon>
        <taxon>Viridiplantae</taxon>
        <taxon>Streptophyta</taxon>
        <taxon>Embryophyta</taxon>
        <taxon>Tracheophyta</taxon>
        <taxon>Spermatophyta</taxon>
        <taxon>Magnoliopsida</taxon>
        <taxon>eudicotyledons</taxon>
        <taxon>Gunneridae</taxon>
        <taxon>Pentapetalae</taxon>
        <taxon>rosids</taxon>
        <taxon>fabids</taxon>
        <taxon>Cucurbitales</taxon>
        <taxon>Cucurbitaceae</taxon>
        <taxon>Benincaseae</taxon>
        <taxon>Cucumis</taxon>
    </lineage>
</organism>
<accession>A0A0A0LZC9</accession>
<name>A0A0A0LZC9_CUCSA</name>
<evidence type="ECO:0000313" key="1">
    <source>
        <dbReference type="EMBL" id="KGN65326.1"/>
    </source>
</evidence>